<comment type="caution">
    <text evidence="1">The sequence shown here is derived from an EMBL/GenBank/DDBJ whole genome shotgun (WGS) entry which is preliminary data.</text>
</comment>
<evidence type="ECO:0000313" key="2">
    <source>
        <dbReference type="Proteomes" id="UP000790709"/>
    </source>
</evidence>
<dbReference type="EMBL" id="MU266762">
    <property type="protein sequence ID" value="KAH7918592.1"/>
    <property type="molecule type" value="Genomic_DNA"/>
</dbReference>
<reference evidence="1" key="1">
    <citation type="journal article" date="2021" name="New Phytol.">
        <title>Evolutionary innovations through gain and loss of genes in the ectomycorrhizal Boletales.</title>
        <authorList>
            <person name="Wu G."/>
            <person name="Miyauchi S."/>
            <person name="Morin E."/>
            <person name="Kuo A."/>
            <person name="Drula E."/>
            <person name="Varga T."/>
            <person name="Kohler A."/>
            <person name="Feng B."/>
            <person name="Cao Y."/>
            <person name="Lipzen A."/>
            <person name="Daum C."/>
            <person name="Hundley H."/>
            <person name="Pangilinan J."/>
            <person name="Johnson J."/>
            <person name="Barry K."/>
            <person name="LaButti K."/>
            <person name="Ng V."/>
            <person name="Ahrendt S."/>
            <person name="Min B."/>
            <person name="Choi I.G."/>
            <person name="Park H."/>
            <person name="Plett J.M."/>
            <person name="Magnuson J."/>
            <person name="Spatafora J.W."/>
            <person name="Nagy L.G."/>
            <person name="Henrissat B."/>
            <person name="Grigoriev I.V."/>
            <person name="Yang Z.L."/>
            <person name="Xu J."/>
            <person name="Martin F.M."/>
        </authorList>
    </citation>
    <scope>NUCLEOTIDE SEQUENCE</scope>
    <source>
        <strain evidence="1">KUC20120723A-06</strain>
    </source>
</reference>
<keyword evidence="2" id="KW-1185">Reference proteome</keyword>
<protein>
    <submittedName>
        <fullName evidence="1">Uncharacterized protein</fullName>
    </submittedName>
</protein>
<name>A0ACB8AYU6_9AGAM</name>
<dbReference type="Proteomes" id="UP000790709">
    <property type="component" value="Unassembled WGS sequence"/>
</dbReference>
<accession>A0ACB8AYU6</accession>
<sequence>HIDIAWSVAYFPDGQRIPSGSDDGTVRSDSEARSQTGNPLDAKRSIWSVAFSPDGGFIVCGGRQRRVFVGYGAVP</sequence>
<feature type="non-terminal residue" evidence="1">
    <location>
        <position position="1"/>
    </location>
</feature>
<organism evidence="1 2">
    <name type="scientific">Leucogyrophana mollusca</name>
    <dbReference type="NCBI Taxonomy" id="85980"/>
    <lineage>
        <taxon>Eukaryota</taxon>
        <taxon>Fungi</taxon>
        <taxon>Dikarya</taxon>
        <taxon>Basidiomycota</taxon>
        <taxon>Agaricomycotina</taxon>
        <taxon>Agaricomycetes</taxon>
        <taxon>Agaricomycetidae</taxon>
        <taxon>Boletales</taxon>
        <taxon>Boletales incertae sedis</taxon>
        <taxon>Leucogyrophana</taxon>
    </lineage>
</organism>
<evidence type="ECO:0000313" key="1">
    <source>
        <dbReference type="EMBL" id="KAH7918592.1"/>
    </source>
</evidence>
<proteinExistence type="predicted"/>
<gene>
    <name evidence="1" type="ORF">BV22DRAFT_1024341</name>
</gene>